<dbReference type="Pfam" id="PF13354">
    <property type="entry name" value="Beta-lactamase2"/>
    <property type="match status" value="1"/>
</dbReference>
<dbReference type="Gene3D" id="3.40.710.10">
    <property type="entry name" value="DD-peptidase/beta-lactamase superfamily"/>
    <property type="match status" value="1"/>
</dbReference>
<evidence type="ECO:0000313" key="3">
    <source>
        <dbReference type="Proteomes" id="UP000662873"/>
    </source>
</evidence>
<dbReference type="InterPro" id="IPR045155">
    <property type="entry name" value="Beta-lactam_cat"/>
</dbReference>
<dbReference type="Proteomes" id="UP000662873">
    <property type="component" value="Chromosome"/>
</dbReference>
<dbReference type="PRINTS" id="PR00118">
    <property type="entry name" value="BLACTAMASEA"/>
</dbReference>
<dbReference type="InterPro" id="IPR000871">
    <property type="entry name" value="Beta-lactam_class-A"/>
</dbReference>
<dbReference type="PANTHER" id="PTHR35333:SF3">
    <property type="entry name" value="BETA-LACTAMASE-TYPE TRANSPEPTIDASE FOLD CONTAINING PROTEIN"/>
    <property type="match status" value="1"/>
</dbReference>
<protein>
    <submittedName>
        <fullName evidence="2">Beta-lactamase enzyme family</fullName>
    </submittedName>
</protein>
<dbReference type="GO" id="GO:0008800">
    <property type="term" value="F:beta-lactamase activity"/>
    <property type="evidence" value="ECO:0007669"/>
    <property type="project" value="InterPro"/>
</dbReference>
<feature type="domain" description="Beta-lactamase class A catalytic" evidence="1">
    <location>
        <begin position="42"/>
        <end position="261"/>
    </location>
</feature>
<name>A0A809SEG5_9BACT</name>
<dbReference type="GO" id="GO:0046677">
    <property type="term" value="P:response to antibiotic"/>
    <property type="evidence" value="ECO:0007669"/>
    <property type="project" value="InterPro"/>
</dbReference>
<organism evidence="2 3">
    <name type="scientific">Candidatus Nitrosymbiomonas proteolyticus</name>
    <dbReference type="NCBI Taxonomy" id="2608984"/>
    <lineage>
        <taxon>Bacteria</taxon>
        <taxon>Bacillati</taxon>
        <taxon>Armatimonadota</taxon>
        <taxon>Armatimonadota incertae sedis</taxon>
        <taxon>Candidatus Nitrosymbiomonas</taxon>
    </lineage>
</organism>
<evidence type="ECO:0000313" key="2">
    <source>
        <dbReference type="EMBL" id="BBO23894.1"/>
    </source>
</evidence>
<dbReference type="EMBL" id="AP021858">
    <property type="protein sequence ID" value="BBO23894.1"/>
    <property type="molecule type" value="Genomic_DNA"/>
</dbReference>
<reference evidence="2" key="1">
    <citation type="journal article" name="DNA Res.">
        <title>The physiological potential of anammox bacteria as revealed by their core genome structure.</title>
        <authorList>
            <person name="Okubo T."/>
            <person name="Toyoda A."/>
            <person name="Fukuhara K."/>
            <person name="Uchiyama I."/>
            <person name="Harigaya Y."/>
            <person name="Kuroiwa M."/>
            <person name="Suzuki T."/>
            <person name="Murakami Y."/>
            <person name="Suwa Y."/>
            <person name="Takami H."/>
        </authorList>
    </citation>
    <scope>NUCLEOTIDE SEQUENCE</scope>
    <source>
        <strain evidence="2">317325-2</strain>
    </source>
</reference>
<dbReference type="KEGG" id="npy:NPRO_14890"/>
<dbReference type="SUPFAM" id="SSF56601">
    <property type="entry name" value="beta-lactamase/transpeptidase-like"/>
    <property type="match status" value="1"/>
</dbReference>
<dbReference type="AlphaFoldDB" id="A0A809SEG5"/>
<gene>
    <name evidence="2" type="ORF">NPRO_14890</name>
</gene>
<proteinExistence type="predicted"/>
<accession>A0A809SEG5</accession>
<dbReference type="GO" id="GO:0030655">
    <property type="term" value="P:beta-lactam antibiotic catabolic process"/>
    <property type="evidence" value="ECO:0007669"/>
    <property type="project" value="InterPro"/>
</dbReference>
<dbReference type="PANTHER" id="PTHR35333">
    <property type="entry name" value="BETA-LACTAMASE"/>
    <property type="match status" value="1"/>
</dbReference>
<dbReference type="InterPro" id="IPR012338">
    <property type="entry name" value="Beta-lactam/transpept-like"/>
</dbReference>
<sequence length="315" mass="35346">MSLLTSALVAVCALQAAPKATDLQALKPKLDAISKSFHGRLGYYVKRLDNGEEIGIRDTERFPSASTIKTAIMVECFRQIERGELAWDERLETPPADKRSESMWVAFLAEGVKINIDGLIHLMMNVSDNTATVMLADRVGINSIEQLMLSWGLRDTACTIHVDEKDNLRLYRLRQIFANMGVTSPRDMGFLLEQIYRSKAASPAACQKMIRILSHQYWDDFLSYAIPPTVGVASKVGALNRSRSDSAIVFGPRPYIVTVYTDHQKDQRWEDDNEGNVAIRRISGLIWNHLHPERPYNPPPDARKWYPTGGGVEGG</sequence>
<evidence type="ECO:0000259" key="1">
    <source>
        <dbReference type="Pfam" id="PF13354"/>
    </source>
</evidence>